<dbReference type="Proteomes" id="UP000078046">
    <property type="component" value="Unassembled WGS sequence"/>
</dbReference>
<dbReference type="EMBL" id="LWCA01002154">
    <property type="protein sequence ID" value="OAF64077.1"/>
    <property type="molecule type" value="Genomic_DNA"/>
</dbReference>
<reference evidence="1 2" key="1">
    <citation type="submission" date="2016-04" db="EMBL/GenBank/DDBJ databases">
        <title>The genome of Intoshia linei affirms orthonectids as highly simplified spiralians.</title>
        <authorList>
            <person name="Mikhailov K.V."/>
            <person name="Slusarev G.S."/>
            <person name="Nikitin M.A."/>
            <person name="Logacheva M.D."/>
            <person name="Penin A."/>
            <person name="Aleoshin V."/>
            <person name="Panchin Y.V."/>
        </authorList>
    </citation>
    <scope>NUCLEOTIDE SEQUENCE [LARGE SCALE GENOMIC DNA]</scope>
    <source>
        <strain evidence="1">Intl2013</strain>
        <tissue evidence="1">Whole animal</tissue>
    </source>
</reference>
<organism evidence="1 2">
    <name type="scientific">Intoshia linei</name>
    <dbReference type="NCBI Taxonomy" id="1819745"/>
    <lineage>
        <taxon>Eukaryota</taxon>
        <taxon>Metazoa</taxon>
        <taxon>Spiralia</taxon>
        <taxon>Lophotrochozoa</taxon>
        <taxon>Mesozoa</taxon>
        <taxon>Orthonectida</taxon>
        <taxon>Rhopaluridae</taxon>
        <taxon>Intoshia</taxon>
    </lineage>
</organism>
<proteinExistence type="predicted"/>
<evidence type="ECO:0000313" key="2">
    <source>
        <dbReference type="Proteomes" id="UP000078046"/>
    </source>
</evidence>
<comment type="caution">
    <text evidence="1">The sequence shown here is derived from an EMBL/GenBank/DDBJ whole genome shotgun (WGS) entry which is preliminary data.</text>
</comment>
<dbReference type="AlphaFoldDB" id="A0A177APY3"/>
<accession>A0A177APY3</accession>
<gene>
    <name evidence="1" type="ORF">A3Q56_08214</name>
</gene>
<sequence>MGKHNGKHYMSIAVNFSEGRNDYSELAALCEAYKIKLLSGHNPNIELF</sequence>
<evidence type="ECO:0000313" key="1">
    <source>
        <dbReference type="EMBL" id="OAF64077.1"/>
    </source>
</evidence>
<protein>
    <submittedName>
        <fullName evidence="1">Uncharacterized protein</fullName>
    </submittedName>
</protein>
<keyword evidence="2" id="KW-1185">Reference proteome</keyword>
<name>A0A177APY3_9BILA</name>